<dbReference type="InterPro" id="IPR013216">
    <property type="entry name" value="Methyltransf_11"/>
</dbReference>
<dbReference type="GO" id="GO:0032259">
    <property type="term" value="P:methylation"/>
    <property type="evidence" value="ECO:0007669"/>
    <property type="project" value="UniProtKB-KW"/>
</dbReference>
<name>G8BMZ5_TETPH</name>
<evidence type="ECO:0000313" key="5">
    <source>
        <dbReference type="EMBL" id="CCE61273.1"/>
    </source>
</evidence>
<evidence type="ECO:0000313" key="6">
    <source>
        <dbReference type="Proteomes" id="UP000005666"/>
    </source>
</evidence>
<dbReference type="RefSeq" id="XP_003683707.1">
    <property type="nucleotide sequence ID" value="XM_003683659.1"/>
</dbReference>
<dbReference type="CDD" id="cd02440">
    <property type="entry name" value="AdoMet_MTases"/>
    <property type="match status" value="1"/>
</dbReference>
<dbReference type="Pfam" id="PF08241">
    <property type="entry name" value="Methyltransf_11"/>
    <property type="match status" value="1"/>
</dbReference>
<dbReference type="Proteomes" id="UP000005666">
    <property type="component" value="Chromosome 1"/>
</dbReference>
<dbReference type="Gene3D" id="3.40.50.150">
    <property type="entry name" value="Vaccinia Virus protein VP39"/>
    <property type="match status" value="1"/>
</dbReference>
<dbReference type="GO" id="GO:0008757">
    <property type="term" value="F:S-adenosylmethionine-dependent methyltransferase activity"/>
    <property type="evidence" value="ECO:0007669"/>
    <property type="project" value="InterPro"/>
</dbReference>
<sequence length="304" mass="34640">MSQFSSPSYAASRYDANRPECPRTVLNKVVDYYKIAAKVNGTGSLLVDVGCGSGNSTRLLYSHMGSLGGSPLIDRFVGCDVSQKMISFAKASVREMGLDSSLSFDVIDYLELQNRFDANSVEILTCMESVHWFTDIESFWGQCHRILKDKVGVLAVWGYVDPVILEYPRLDAIFEDLTYGNNKLGNDWSQPGRTFLKNLLKDIKIDNQSFTDIEENVITVDQIRKAENLETLGYVLKRKMKLQDLKDYFKTYSSYHSWKLRNSEGISDIIDQAFELILKQENTLTMDAEVTVIWNSTYKLARKY</sequence>
<dbReference type="InterPro" id="IPR029063">
    <property type="entry name" value="SAM-dependent_MTases_sf"/>
</dbReference>
<dbReference type="KEGG" id="tpf:TPHA_0A01900"/>
<accession>G8BMZ5</accession>
<dbReference type="eggNOG" id="KOG3010">
    <property type="taxonomic scope" value="Eukaryota"/>
</dbReference>
<reference evidence="5 6" key="1">
    <citation type="journal article" date="2011" name="Proc. Natl. Acad. Sci. U.S.A.">
        <title>Evolutionary erosion of yeast sex chromosomes by mating-type switching accidents.</title>
        <authorList>
            <person name="Gordon J.L."/>
            <person name="Armisen D."/>
            <person name="Proux-Wera E."/>
            <person name="Oheigeartaigh S.S."/>
            <person name="Byrne K.P."/>
            <person name="Wolfe K.H."/>
        </authorList>
    </citation>
    <scope>NUCLEOTIDE SEQUENCE [LARGE SCALE GENOMIC DNA]</scope>
    <source>
        <strain evidence="6">ATCC 24235 / CBS 4417 / NBRC 1672 / NRRL Y-8282 / UCD 70-5</strain>
    </source>
</reference>
<protein>
    <recommendedName>
        <fullName evidence="4">Methyltransferase type 11 domain-containing protein</fullName>
    </recommendedName>
</protein>
<proteinExistence type="inferred from homology"/>
<dbReference type="PANTHER" id="PTHR44942:SF4">
    <property type="entry name" value="METHYLTRANSFERASE TYPE 11 DOMAIN-CONTAINING PROTEIN"/>
    <property type="match status" value="1"/>
</dbReference>
<dbReference type="OrthoDB" id="10027013at2759"/>
<evidence type="ECO:0000259" key="4">
    <source>
        <dbReference type="Pfam" id="PF08241"/>
    </source>
</evidence>
<keyword evidence="6" id="KW-1185">Reference proteome</keyword>
<keyword evidence="3" id="KW-0808">Transferase</keyword>
<evidence type="ECO:0000256" key="3">
    <source>
        <dbReference type="ARBA" id="ARBA00022679"/>
    </source>
</evidence>
<dbReference type="STRING" id="1071381.G8BMZ5"/>
<dbReference type="HOGENOM" id="CLU_049344_1_2_1"/>
<dbReference type="PANTHER" id="PTHR44942">
    <property type="entry name" value="METHYLTRANSF_11 DOMAIN-CONTAINING PROTEIN"/>
    <property type="match status" value="1"/>
</dbReference>
<dbReference type="SUPFAM" id="SSF53335">
    <property type="entry name" value="S-adenosyl-L-methionine-dependent methyltransferases"/>
    <property type="match status" value="1"/>
</dbReference>
<evidence type="ECO:0000256" key="2">
    <source>
        <dbReference type="ARBA" id="ARBA00022603"/>
    </source>
</evidence>
<dbReference type="EMBL" id="HE612856">
    <property type="protein sequence ID" value="CCE61273.1"/>
    <property type="molecule type" value="Genomic_DNA"/>
</dbReference>
<keyword evidence="2" id="KW-0489">Methyltransferase</keyword>
<comment type="similarity">
    <text evidence="1">Belongs to the methyltransferase superfamily.</text>
</comment>
<dbReference type="GeneID" id="11532199"/>
<organism evidence="5 6">
    <name type="scientific">Tetrapisispora phaffii (strain ATCC 24235 / CBS 4417 / NBRC 1672 / NRRL Y-8282 / UCD 70-5)</name>
    <name type="common">Yeast</name>
    <name type="synonym">Fabospora phaffii</name>
    <dbReference type="NCBI Taxonomy" id="1071381"/>
    <lineage>
        <taxon>Eukaryota</taxon>
        <taxon>Fungi</taxon>
        <taxon>Dikarya</taxon>
        <taxon>Ascomycota</taxon>
        <taxon>Saccharomycotina</taxon>
        <taxon>Saccharomycetes</taxon>
        <taxon>Saccharomycetales</taxon>
        <taxon>Saccharomycetaceae</taxon>
        <taxon>Tetrapisispora</taxon>
    </lineage>
</organism>
<dbReference type="OMA" id="FRPHYPP"/>
<dbReference type="AlphaFoldDB" id="G8BMZ5"/>
<feature type="domain" description="Methyltransferase type 11" evidence="4">
    <location>
        <begin position="47"/>
        <end position="149"/>
    </location>
</feature>
<evidence type="ECO:0000256" key="1">
    <source>
        <dbReference type="ARBA" id="ARBA00008361"/>
    </source>
</evidence>
<dbReference type="InterPro" id="IPR051052">
    <property type="entry name" value="Diverse_substrate_MTase"/>
</dbReference>
<gene>
    <name evidence="5" type="primary">TPHA0A01900</name>
    <name evidence="5" type="ordered locus">TPHA_0A01900</name>
</gene>